<accession>A0A2R7YVS3</accession>
<comment type="caution">
    <text evidence="1">The sequence shown here is derived from an EMBL/GenBank/DDBJ whole genome shotgun (WGS) entry which is preliminary data.</text>
</comment>
<dbReference type="EMBL" id="PYXZ01000005">
    <property type="protein sequence ID" value="PUA80510.1"/>
    <property type="molecule type" value="Genomic_DNA"/>
</dbReference>
<dbReference type="OrthoDB" id="3784113at2"/>
<protein>
    <submittedName>
        <fullName evidence="1">Uncharacterized protein</fullName>
    </submittedName>
</protein>
<proteinExistence type="predicted"/>
<gene>
    <name evidence="1" type="ORF">C7S10_12095</name>
</gene>
<keyword evidence="2" id="KW-1185">Reference proteome</keyword>
<dbReference type="Proteomes" id="UP000244867">
    <property type="component" value="Unassembled WGS sequence"/>
</dbReference>
<evidence type="ECO:0000313" key="1">
    <source>
        <dbReference type="EMBL" id="PUA80510.1"/>
    </source>
</evidence>
<evidence type="ECO:0000313" key="2">
    <source>
        <dbReference type="Proteomes" id="UP000244867"/>
    </source>
</evidence>
<reference evidence="1 2" key="1">
    <citation type="submission" date="2018-03" db="EMBL/GenBank/DDBJ databases">
        <authorList>
            <person name="Keele B.F."/>
        </authorList>
    </citation>
    <scope>NUCLEOTIDE SEQUENCE [LARGE SCALE GENOMIC DNA]</scope>
    <source>
        <strain evidence="1 2">IB-3</strain>
    </source>
</reference>
<sequence>MDRNALIEALQRPDSASQECLSAVAQGAEFEVFEGTVPVAELLTIYQRRRAHVDAVGLAHGGFDQALTVLKTHEVEGARLGQVTDRVGHRQYQLFLPADHDGVLACLWVRNDPRGH</sequence>
<organism evidence="1 2">
    <name type="scientific">Nocardioides currus</name>
    <dbReference type="NCBI Taxonomy" id="2133958"/>
    <lineage>
        <taxon>Bacteria</taxon>
        <taxon>Bacillati</taxon>
        <taxon>Actinomycetota</taxon>
        <taxon>Actinomycetes</taxon>
        <taxon>Propionibacteriales</taxon>
        <taxon>Nocardioidaceae</taxon>
        <taxon>Nocardioides</taxon>
    </lineage>
</organism>
<name>A0A2R7YVS3_9ACTN</name>
<dbReference type="RefSeq" id="WP_108344704.1">
    <property type="nucleotide sequence ID" value="NZ_PYXZ01000005.1"/>
</dbReference>
<dbReference type="AlphaFoldDB" id="A0A2R7YVS3"/>